<dbReference type="NCBIfam" id="NF001490">
    <property type="entry name" value="PRK00346.1-4"/>
    <property type="match status" value="1"/>
</dbReference>
<dbReference type="KEGG" id="mars:A8C75_02995"/>
<comment type="cofactor">
    <cofactor evidence="2">
        <name>Mg(2+)</name>
        <dbReference type="ChEBI" id="CHEBI:18420"/>
    </cofactor>
</comment>
<dbReference type="GO" id="GO:0000166">
    <property type="term" value="F:nucleotide binding"/>
    <property type="evidence" value="ECO:0007669"/>
    <property type="project" value="UniProtKB-KW"/>
</dbReference>
<evidence type="ECO:0000256" key="7">
    <source>
        <dbReference type="ARBA" id="ARBA00022741"/>
    </source>
</evidence>
<keyword evidence="5 9" id="KW-0963">Cytoplasm</keyword>
<keyword evidence="6 9" id="KW-0479">Metal-binding</keyword>
<evidence type="ECO:0000259" key="10">
    <source>
        <dbReference type="Pfam" id="PF01975"/>
    </source>
</evidence>
<dbReference type="InterPro" id="IPR030048">
    <property type="entry name" value="SurE"/>
</dbReference>
<accession>A0A1A9EV81</accession>
<evidence type="ECO:0000256" key="1">
    <source>
        <dbReference type="ARBA" id="ARBA00000815"/>
    </source>
</evidence>
<dbReference type="Proteomes" id="UP000078070">
    <property type="component" value="Chromosome"/>
</dbReference>
<organism evidence="11 12">
    <name type="scientific">Marinobacterium aestuarii</name>
    <dbReference type="NCBI Taxonomy" id="1821621"/>
    <lineage>
        <taxon>Bacteria</taxon>
        <taxon>Pseudomonadati</taxon>
        <taxon>Pseudomonadota</taxon>
        <taxon>Gammaproteobacteria</taxon>
        <taxon>Oceanospirillales</taxon>
        <taxon>Oceanospirillaceae</taxon>
        <taxon>Marinobacterium</taxon>
    </lineage>
</organism>
<dbReference type="FunFam" id="3.40.1210.10:FF:000001">
    <property type="entry name" value="5'/3'-nucleotidase SurE"/>
    <property type="match status" value="1"/>
</dbReference>
<dbReference type="SUPFAM" id="SSF64167">
    <property type="entry name" value="SurE-like"/>
    <property type="match status" value="1"/>
</dbReference>
<dbReference type="EMBL" id="CP015839">
    <property type="protein sequence ID" value="ANG61541.1"/>
    <property type="molecule type" value="Genomic_DNA"/>
</dbReference>
<dbReference type="STRING" id="1821621.A8C75_02995"/>
<reference evidence="12" key="1">
    <citation type="submission" date="2016-05" db="EMBL/GenBank/DDBJ databases">
        <authorList>
            <person name="Baek K."/>
            <person name="Yang S.-J."/>
        </authorList>
    </citation>
    <scope>NUCLEOTIDE SEQUENCE [LARGE SCALE GENOMIC DNA]</scope>
    <source>
        <strain evidence="12">ST58-10</strain>
    </source>
</reference>
<dbReference type="PANTHER" id="PTHR30457:SF12">
    <property type="entry name" value="5'_3'-NUCLEOTIDASE SURE"/>
    <property type="match status" value="1"/>
</dbReference>
<proteinExistence type="inferred from homology"/>
<gene>
    <name evidence="9" type="primary">surE</name>
    <name evidence="11" type="ORF">A8C75_02995</name>
</gene>
<reference evidence="11 12" key="2">
    <citation type="journal article" date="2018" name="Int. J. Syst. Evol. Microbiol.">
        <title>Marinobacterium aestuarii sp. nov., a benzene-degrading marine bacterium isolated from estuary sediment.</title>
        <authorList>
            <person name="Bae S.S."/>
            <person name="Jung J."/>
            <person name="Chung D."/>
            <person name="Baek K."/>
        </authorList>
    </citation>
    <scope>NUCLEOTIDE SEQUENCE [LARGE SCALE GENOMIC DNA]</scope>
    <source>
        <strain evidence="11 12">ST58-10</strain>
    </source>
</reference>
<comment type="similarity">
    <text evidence="4 9">Belongs to the SurE nucleotidase family.</text>
</comment>
<evidence type="ECO:0000256" key="9">
    <source>
        <dbReference type="HAMAP-Rule" id="MF_00060"/>
    </source>
</evidence>
<dbReference type="GO" id="GO:0008254">
    <property type="term" value="F:3'-nucleotidase activity"/>
    <property type="evidence" value="ECO:0007669"/>
    <property type="project" value="TreeGrafter"/>
</dbReference>
<dbReference type="InterPro" id="IPR002828">
    <property type="entry name" value="SurE-like_Pase/nucleotidase"/>
</dbReference>
<dbReference type="GO" id="GO:0005737">
    <property type="term" value="C:cytoplasm"/>
    <property type="evidence" value="ECO:0007669"/>
    <property type="project" value="UniProtKB-SubCell"/>
</dbReference>
<evidence type="ECO:0000256" key="4">
    <source>
        <dbReference type="ARBA" id="ARBA00011062"/>
    </source>
</evidence>
<dbReference type="NCBIfam" id="TIGR00087">
    <property type="entry name" value="surE"/>
    <property type="match status" value="1"/>
</dbReference>
<dbReference type="GO" id="GO:0008253">
    <property type="term" value="F:5'-nucleotidase activity"/>
    <property type="evidence" value="ECO:0007669"/>
    <property type="project" value="UniProtKB-UniRule"/>
</dbReference>
<dbReference type="EC" id="3.1.3.5" evidence="9"/>
<protein>
    <recommendedName>
        <fullName evidence="9">5'-nucleotidase SurE</fullName>
        <ecNumber evidence="9">3.1.3.5</ecNumber>
    </recommendedName>
    <alternativeName>
        <fullName evidence="9">Nucleoside 5'-monophosphate phosphohydrolase</fullName>
    </alternativeName>
</protein>
<keyword evidence="12" id="KW-1185">Reference proteome</keyword>
<dbReference type="PANTHER" id="PTHR30457">
    <property type="entry name" value="5'-NUCLEOTIDASE SURE"/>
    <property type="match status" value="1"/>
</dbReference>
<comment type="function">
    <text evidence="9">Nucleotidase that shows phosphatase activity on nucleoside 5'-monophosphates.</text>
</comment>
<name>A0A1A9EV81_9GAMM</name>
<feature type="binding site" evidence="9">
    <location>
        <position position="40"/>
    </location>
    <ligand>
        <name>a divalent metal cation</name>
        <dbReference type="ChEBI" id="CHEBI:60240"/>
    </ligand>
</feature>
<keyword evidence="8 9" id="KW-0378">Hydrolase</keyword>
<sequence length="250" mass="26342">MIKVLISNDDGVYAPGLAALAEALAKVAEIQVIAPDRNRSGASNSLTLDRPLEAHHHHNGFISLNGTPTDCVHMGVCGIFGMVPDLVVSGINAGSNLGDDVLYSGTVAAATEGRSMSLPPIAVSLAGHQPEHYATAAEVVANLVRDIDSLKLAPRTVLNVNVPDVPMSEIKGVHVTRLGHREMASGPVASVDPRGCTRYWVAGAGKVADREPGTDFYAVEQGFVSITPIQIDMTQYVGMDSLAAWLEEPQ</sequence>
<dbReference type="RefSeq" id="WP_067377916.1">
    <property type="nucleotide sequence ID" value="NZ_CP015839.1"/>
</dbReference>
<evidence type="ECO:0000256" key="6">
    <source>
        <dbReference type="ARBA" id="ARBA00022723"/>
    </source>
</evidence>
<dbReference type="NCBIfam" id="NF001489">
    <property type="entry name" value="PRK00346.1-3"/>
    <property type="match status" value="1"/>
</dbReference>
<dbReference type="Pfam" id="PF01975">
    <property type="entry name" value="SurE"/>
    <property type="match status" value="1"/>
</dbReference>
<dbReference type="AlphaFoldDB" id="A0A1A9EV81"/>
<evidence type="ECO:0000313" key="11">
    <source>
        <dbReference type="EMBL" id="ANG61541.1"/>
    </source>
</evidence>
<dbReference type="InterPro" id="IPR036523">
    <property type="entry name" value="SurE-like_sf"/>
</dbReference>
<evidence type="ECO:0000313" key="12">
    <source>
        <dbReference type="Proteomes" id="UP000078070"/>
    </source>
</evidence>
<comment type="subcellular location">
    <subcellularLocation>
        <location evidence="3 9">Cytoplasm</location>
    </subcellularLocation>
</comment>
<dbReference type="OrthoDB" id="9780815at2"/>
<keyword evidence="7 9" id="KW-0547">Nucleotide-binding</keyword>
<comment type="cofactor">
    <cofactor evidence="9">
        <name>a divalent metal cation</name>
        <dbReference type="ChEBI" id="CHEBI:60240"/>
    </cofactor>
    <text evidence="9">Binds 1 divalent metal cation per subunit.</text>
</comment>
<dbReference type="GO" id="GO:0046872">
    <property type="term" value="F:metal ion binding"/>
    <property type="evidence" value="ECO:0007669"/>
    <property type="project" value="UniProtKB-UniRule"/>
</dbReference>
<evidence type="ECO:0000256" key="2">
    <source>
        <dbReference type="ARBA" id="ARBA00001946"/>
    </source>
</evidence>
<feature type="binding site" evidence="9">
    <location>
        <position position="10"/>
    </location>
    <ligand>
        <name>a divalent metal cation</name>
        <dbReference type="ChEBI" id="CHEBI:60240"/>
    </ligand>
</feature>
<dbReference type="Gene3D" id="3.40.1210.10">
    <property type="entry name" value="Survival protein SurE-like phosphatase/nucleotidase"/>
    <property type="match status" value="1"/>
</dbReference>
<feature type="binding site" evidence="9">
    <location>
        <position position="92"/>
    </location>
    <ligand>
        <name>a divalent metal cation</name>
        <dbReference type="ChEBI" id="CHEBI:60240"/>
    </ligand>
</feature>
<evidence type="ECO:0000256" key="5">
    <source>
        <dbReference type="ARBA" id="ARBA00022490"/>
    </source>
</evidence>
<evidence type="ECO:0000256" key="3">
    <source>
        <dbReference type="ARBA" id="ARBA00004496"/>
    </source>
</evidence>
<evidence type="ECO:0000256" key="8">
    <source>
        <dbReference type="ARBA" id="ARBA00022801"/>
    </source>
</evidence>
<comment type="catalytic activity">
    <reaction evidence="1 9">
        <text>a ribonucleoside 5'-phosphate + H2O = a ribonucleoside + phosphate</text>
        <dbReference type="Rhea" id="RHEA:12484"/>
        <dbReference type="ChEBI" id="CHEBI:15377"/>
        <dbReference type="ChEBI" id="CHEBI:18254"/>
        <dbReference type="ChEBI" id="CHEBI:43474"/>
        <dbReference type="ChEBI" id="CHEBI:58043"/>
        <dbReference type="EC" id="3.1.3.5"/>
    </reaction>
</comment>
<dbReference type="GO" id="GO:0004309">
    <property type="term" value="F:exopolyphosphatase activity"/>
    <property type="evidence" value="ECO:0007669"/>
    <property type="project" value="TreeGrafter"/>
</dbReference>
<feature type="binding site" evidence="9">
    <location>
        <position position="9"/>
    </location>
    <ligand>
        <name>a divalent metal cation</name>
        <dbReference type="ChEBI" id="CHEBI:60240"/>
    </ligand>
</feature>
<dbReference type="HAMAP" id="MF_00060">
    <property type="entry name" value="SurE"/>
    <property type="match status" value="1"/>
</dbReference>
<feature type="domain" description="Survival protein SurE-like phosphatase/nucleotidase" evidence="10">
    <location>
        <begin position="4"/>
        <end position="183"/>
    </location>
</feature>